<keyword evidence="5 8" id="KW-0812">Transmembrane</keyword>
<keyword evidence="4" id="KW-0808">Transferase</keyword>
<name>A0A0E3JYE3_CLOSL</name>
<evidence type="ECO:0000256" key="3">
    <source>
        <dbReference type="ARBA" id="ARBA00022676"/>
    </source>
</evidence>
<gene>
    <name evidence="9" type="ORF">CSCA_0302</name>
</gene>
<dbReference type="PANTHER" id="PTHR33908:SF11">
    <property type="entry name" value="MEMBRANE PROTEIN"/>
    <property type="match status" value="1"/>
</dbReference>
<evidence type="ECO:0000256" key="6">
    <source>
        <dbReference type="ARBA" id="ARBA00022989"/>
    </source>
</evidence>
<organism evidence="9 10">
    <name type="scientific">Clostridium scatologenes</name>
    <dbReference type="NCBI Taxonomy" id="1548"/>
    <lineage>
        <taxon>Bacteria</taxon>
        <taxon>Bacillati</taxon>
        <taxon>Bacillota</taxon>
        <taxon>Clostridia</taxon>
        <taxon>Eubacteriales</taxon>
        <taxon>Clostridiaceae</taxon>
        <taxon>Clostridium</taxon>
    </lineage>
</organism>
<feature type="transmembrane region" description="Helical" evidence="8">
    <location>
        <begin position="21"/>
        <end position="42"/>
    </location>
</feature>
<accession>A0A0E3JYE3</accession>
<feature type="transmembrane region" description="Helical" evidence="8">
    <location>
        <begin position="200"/>
        <end position="217"/>
    </location>
</feature>
<keyword evidence="7 8" id="KW-0472">Membrane</keyword>
<feature type="transmembrane region" description="Helical" evidence="8">
    <location>
        <begin position="102"/>
        <end position="120"/>
    </location>
</feature>
<evidence type="ECO:0000256" key="8">
    <source>
        <dbReference type="SAM" id="Phobius"/>
    </source>
</evidence>
<dbReference type="InterPro" id="IPR050297">
    <property type="entry name" value="LipidA_mod_glycosyltrf_83"/>
</dbReference>
<feature type="transmembrane region" description="Helical" evidence="8">
    <location>
        <begin position="132"/>
        <end position="151"/>
    </location>
</feature>
<evidence type="ECO:0000313" key="9">
    <source>
        <dbReference type="EMBL" id="AKA67427.1"/>
    </source>
</evidence>
<dbReference type="PANTHER" id="PTHR33908">
    <property type="entry name" value="MANNOSYLTRANSFERASE YKCB-RELATED"/>
    <property type="match status" value="1"/>
</dbReference>
<evidence type="ECO:0000313" key="10">
    <source>
        <dbReference type="Proteomes" id="UP000033115"/>
    </source>
</evidence>
<dbReference type="EMBL" id="CP009933">
    <property type="protein sequence ID" value="AKA67427.1"/>
    <property type="molecule type" value="Genomic_DNA"/>
</dbReference>
<feature type="transmembrane region" description="Helical" evidence="8">
    <location>
        <begin position="294"/>
        <end position="312"/>
    </location>
</feature>
<evidence type="ECO:0008006" key="11">
    <source>
        <dbReference type="Google" id="ProtNLM"/>
    </source>
</evidence>
<dbReference type="GO" id="GO:0005886">
    <property type="term" value="C:plasma membrane"/>
    <property type="evidence" value="ECO:0007669"/>
    <property type="project" value="UniProtKB-SubCell"/>
</dbReference>
<dbReference type="RefSeq" id="WP_029160493.1">
    <property type="nucleotide sequence ID" value="NZ_CP009933.1"/>
</dbReference>
<keyword evidence="6 8" id="KW-1133">Transmembrane helix</keyword>
<sequence>MNNTHDNFKIIYKFPKPRKKDMISIFLIIFICEVVLSIYFGYFKGIVLNDALSRTANSFYVLFVKPIRFASIGLVWNPLPSVLQLPLVALSKIWRPMVSSEIAGGIITALFSALSCMYVYKTFIRLKISRIYSIILIVLYMSNPFMCFYGSNGMSEMIFFFTITYIILCFTLWMKEGTADYIIKMAFALAMAFFCRYEAIPFAMAVGISVALVIFFSKRERKFIHNNSFKEKYFYVESSMIILYTPLIYSIILWILFNWVISGNPLYFLNSSYSNTSQSQYAVAVTSFSYALEYVLKKCIPFIPLFAGIIIIRLKNKRLLKIDFLIISLIVITMITFHLLMLVKGNSYGWLRFFSYSLPICFAWIPYELSQIKTKHKRFEFSIIVISLLISSILTGITLSDSNLSPEEHNLIISNESHRVAKYINNELSDQIVLTDSFLTSGIVVDVKNINNLVLSSNLNFKEAVKNPWKYEIGYILVPDKSGVGKLDAINVAYPNLYEKGEEWCTLVEEFDGYKLFKVNY</sequence>
<feature type="transmembrane region" description="Helical" evidence="8">
    <location>
        <begin position="157"/>
        <end position="173"/>
    </location>
</feature>
<feature type="transmembrane region" description="Helical" evidence="8">
    <location>
        <begin position="324"/>
        <end position="343"/>
    </location>
</feature>
<evidence type="ECO:0000256" key="1">
    <source>
        <dbReference type="ARBA" id="ARBA00004651"/>
    </source>
</evidence>
<protein>
    <recommendedName>
        <fullName evidence="11">Glycosyltransferase RgtA/B/C/D-like domain-containing protein</fullName>
    </recommendedName>
</protein>
<dbReference type="Proteomes" id="UP000033115">
    <property type="component" value="Chromosome"/>
</dbReference>
<evidence type="ECO:0000256" key="4">
    <source>
        <dbReference type="ARBA" id="ARBA00022679"/>
    </source>
</evidence>
<dbReference type="STRING" id="1548.CSCA_0302"/>
<dbReference type="GO" id="GO:0009103">
    <property type="term" value="P:lipopolysaccharide biosynthetic process"/>
    <property type="evidence" value="ECO:0007669"/>
    <property type="project" value="UniProtKB-ARBA"/>
</dbReference>
<evidence type="ECO:0000256" key="7">
    <source>
        <dbReference type="ARBA" id="ARBA00023136"/>
    </source>
</evidence>
<comment type="subcellular location">
    <subcellularLocation>
        <location evidence="1">Cell membrane</location>
        <topology evidence="1">Multi-pass membrane protein</topology>
    </subcellularLocation>
</comment>
<keyword evidence="2" id="KW-1003">Cell membrane</keyword>
<dbReference type="GO" id="GO:0016763">
    <property type="term" value="F:pentosyltransferase activity"/>
    <property type="evidence" value="ECO:0007669"/>
    <property type="project" value="TreeGrafter"/>
</dbReference>
<feature type="transmembrane region" description="Helical" evidence="8">
    <location>
        <begin position="349"/>
        <end position="367"/>
    </location>
</feature>
<dbReference type="KEGG" id="csq:CSCA_0302"/>
<keyword evidence="3" id="KW-0328">Glycosyltransferase</keyword>
<evidence type="ECO:0000256" key="5">
    <source>
        <dbReference type="ARBA" id="ARBA00022692"/>
    </source>
</evidence>
<dbReference type="AlphaFoldDB" id="A0A0E3JYE3"/>
<reference evidence="9 10" key="1">
    <citation type="journal article" date="2015" name="J. Biotechnol.">
        <title>Complete genome sequence of a malodorant-producing acetogen, Clostridium scatologenes ATCC 25775(T).</title>
        <authorList>
            <person name="Zhu Z."/>
            <person name="Guo T."/>
            <person name="Zheng H."/>
            <person name="Song T."/>
            <person name="Ouyang P."/>
            <person name="Xie J."/>
        </authorList>
    </citation>
    <scope>NUCLEOTIDE SEQUENCE [LARGE SCALE GENOMIC DNA]</scope>
    <source>
        <strain evidence="9 10">ATCC 25775</strain>
    </source>
</reference>
<feature type="transmembrane region" description="Helical" evidence="8">
    <location>
        <begin position="238"/>
        <end position="261"/>
    </location>
</feature>
<dbReference type="HOGENOM" id="CLU_038353_0_0_9"/>
<proteinExistence type="predicted"/>
<feature type="transmembrane region" description="Helical" evidence="8">
    <location>
        <begin position="379"/>
        <end position="399"/>
    </location>
</feature>
<keyword evidence="10" id="KW-1185">Reference proteome</keyword>
<evidence type="ECO:0000256" key="2">
    <source>
        <dbReference type="ARBA" id="ARBA00022475"/>
    </source>
</evidence>